<feature type="chain" id="PRO_5024841802" description="DUF4369 domain-containing protein" evidence="1">
    <location>
        <begin position="32"/>
        <end position="211"/>
    </location>
</feature>
<accession>A0A5Q0Q8R2</accession>
<dbReference type="AlphaFoldDB" id="A0A5Q0Q8R2"/>
<dbReference type="EMBL" id="CP045652">
    <property type="protein sequence ID" value="QGA26447.1"/>
    <property type="molecule type" value="Genomic_DNA"/>
</dbReference>
<keyword evidence="1" id="KW-0732">Signal</keyword>
<feature type="signal peptide" evidence="1">
    <location>
        <begin position="1"/>
        <end position="31"/>
    </location>
</feature>
<evidence type="ECO:0008006" key="4">
    <source>
        <dbReference type="Google" id="ProtNLM"/>
    </source>
</evidence>
<gene>
    <name evidence="2" type="ORF">GFH32_08950</name>
</gene>
<dbReference type="Proteomes" id="UP000326921">
    <property type="component" value="Chromosome"/>
</dbReference>
<name>A0A5Q0Q8R2_9SPHI</name>
<evidence type="ECO:0000313" key="2">
    <source>
        <dbReference type="EMBL" id="QGA26447.1"/>
    </source>
</evidence>
<evidence type="ECO:0000313" key="3">
    <source>
        <dbReference type="Proteomes" id="UP000326921"/>
    </source>
</evidence>
<keyword evidence="3" id="KW-1185">Reference proteome</keyword>
<reference evidence="2 3" key="1">
    <citation type="submission" date="2019-10" db="EMBL/GenBank/DDBJ databases">
        <authorList>
            <person name="Dong K."/>
        </authorList>
    </citation>
    <scope>NUCLEOTIDE SEQUENCE [LARGE SCALE GENOMIC DNA]</scope>
    <source>
        <strain evidence="3">dk4302</strain>
    </source>
</reference>
<dbReference type="RefSeq" id="WP_153511312.1">
    <property type="nucleotide sequence ID" value="NZ_CP045652.1"/>
</dbReference>
<organism evidence="2 3">
    <name type="scientific">Sphingobacterium zhuxiongii</name>
    <dbReference type="NCBI Taxonomy" id="2662364"/>
    <lineage>
        <taxon>Bacteria</taxon>
        <taxon>Pseudomonadati</taxon>
        <taxon>Bacteroidota</taxon>
        <taxon>Sphingobacteriia</taxon>
        <taxon>Sphingobacteriales</taxon>
        <taxon>Sphingobacteriaceae</taxon>
        <taxon>Sphingobacterium</taxon>
    </lineage>
</organism>
<proteinExistence type="predicted"/>
<sequence>MHFTKQNWSRSLTIVLLLTMLSLTKMVSAQAHQGFYVTNSNDTVYCEILSTSENFLQVRREGEKRPIMVKSNDIISAHDLVKNRRYILSYHETNKKRKKPRFFCLEDAGPMHLIPENDLMFSASSGQSEISKFRIYNIYKEGVDTVYYYNPDGLFNPEFADRLAHVKALFADDEIAIKALEHDFNTKSNQNALNQLVKDYNLRYQEKQKGL</sequence>
<protein>
    <recommendedName>
        <fullName evidence="4">DUF4369 domain-containing protein</fullName>
    </recommendedName>
</protein>
<dbReference type="KEGG" id="sphe:GFH32_08950"/>
<evidence type="ECO:0000256" key="1">
    <source>
        <dbReference type="SAM" id="SignalP"/>
    </source>
</evidence>